<dbReference type="AlphaFoldDB" id="A0A0C2J505"/>
<name>A0A0C2J505_THEKT</name>
<reference evidence="1 2" key="1">
    <citation type="journal article" date="2014" name="Genome Biol. Evol.">
        <title>The genome of the myxosporean Thelohanellus kitauei shows adaptations to nutrient acquisition within its fish host.</title>
        <authorList>
            <person name="Yang Y."/>
            <person name="Xiong J."/>
            <person name="Zhou Z."/>
            <person name="Huo F."/>
            <person name="Miao W."/>
            <person name="Ran C."/>
            <person name="Liu Y."/>
            <person name="Zhang J."/>
            <person name="Feng J."/>
            <person name="Wang M."/>
            <person name="Wang M."/>
            <person name="Wang L."/>
            <person name="Yao B."/>
        </authorList>
    </citation>
    <scope>NUCLEOTIDE SEQUENCE [LARGE SCALE GENOMIC DNA]</scope>
    <source>
        <strain evidence="1">Wuqing</strain>
    </source>
</reference>
<keyword evidence="2" id="KW-1185">Reference proteome</keyword>
<dbReference type="EMBL" id="JWZT01001075">
    <property type="protein sequence ID" value="KII72919.1"/>
    <property type="molecule type" value="Genomic_DNA"/>
</dbReference>
<accession>A0A0C2J505</accession>
<evidence type="ECO:0000313" key="2">
    <source>
        <dbReference type="Proteomes" id="UP000031668"/>
    </source>
</evidence>
<evidence type="ECO:0000313" key="1">
    <source>
        <dbReference type="EMBL" id="KII72919.1"/>
    </source>
</evidence>
<gene>
    <name evidence="1" type="ORF">RF11_14492</name>
</gene>
<protein>
    <submittedName>
        <fullName evidence="1">Uncharacterized protein</fullName>
    </submittedName>
</protein>
<proteinExistence type="predicted"/>
<organism evidence="1 2">
    <name type="scientific">Thelohanellus kitauei</name>
    <name type="common">Myxosporean</name>
    <dbReference type="NCBI Taxonomy" id="669202"/>
    <lineage>
        <taxon>Eukaryota</taxon>
        <taxon>Metazoa</taxon>
        <taxon>Cnidaria</taxon>
        <taxon>Myxozoa</taxon>
        <taxon>Myxosporea</taxon>
        <taxon>Bivalvulida</taxon>
        <taxon>Platysporina</taxon>
        <taxon>Myxobolidae</taxon>
        <taxon>Thelohanellus</taxon>
    </lineage>
</organism>
<comment type="caution">
    <text evidence="1">The sequence shown here is derived from an EMBL/GenBank/DDBJ whole genome shotgun (WGS) entry which is preliminary data.</text>
</comment>
<dbReference type="Proteomes" id="UP000031668">
    <property type="component" value="Unassembled WGS sequence"/>
</dbReference>
<sequence>MLKQTRPRMLSTILVHDKNVQPSPMQPGYRRREAVPTCSRYPLHVCLESSWGCNLSNKTVKQASKASKVTFDEICGCISNLIAIVSATANSSKHSEFNDRLSQLIAEKYRSNHNIRINFCRTGTK</sequence>